<proteinExistence type="predicted"/>
<dbReference type="RefSeq" id="WP_256208228.1">
    <property type="nucleotide sequence ID" value="NZ_FNBJ01000056.1"/>
</dbReference>
<dbReference type="PANTHER" id="PTHR33171:SF17">
    <property type="entry name" value="LARA-LIKE N-TERMINAL DOMAIN-CONTAINING PROTEIN"/>
    <property type="match status" value="1"/>
</dbReference>
<evidence type="ECO:0000259" key="1">
    <source>
        <dbReference type="Pfam" id="PF09861"/>
    </source>
</evidence>
<dbReference type="Pfam" id="PF09861">
    <property type="entry name" value="Lar_N"/>
    <property type="match status" value="1"/>
</dbReference>
<dbReference type="Proteomes" id="UP000199519">
    <property type="component" value="Unassembled WGS sequence"/>
</dbReference>
<dbReference type="InterPro" id="IPR048068">
    <property type="entry name" value="LarA-like"/>
</dbReference>
<protein>
    <submittedName>
        <fullName evidence="3">Nickel-dependent lactate racemase</fullName>
    </submittedName>
</protein>
<evidence type="ECO:0000313" key="2">
    <source>
        <dbReference type="EMBL" id="SDG17698.1"/>
    </source>
</evidence>
<dbReference type="GO" id="GO:0050043">
    <property type="term" value="F:lactate racemase activity"/>
    <property type="evidence" value="ECO:0007669"/>
    <property type="project" value="InterPro"/>
</dbReference>
<gene>
    <name evidence="2" type="ORF">SAMN04488598_1564</name>
    <name evidence="3" type="ORF">SAMN04515652_1545</name>
</gene>
<dbReference type="Gene3D" id="3.40.50.11440">
    <property type="match status" value="1"/>
</dbReference>
<dbReference type="InterPro" id="IPR043166">
    <property type="entry name" value="LarA-like_C"/>
</dbReference>
<keyword evidence="5" id="KW-1185">Reference proteome</keyword>
<evidence type="ECO:0000313" key="3">
    <source>
        <dbReference type="EMBL" id="SET26234.1"/>
    </source>
</evidence>
<dbReference type="EMBL" id="FOHG01000054">
    <property type="protein sequence ID" value="SET26234.1"/>
    <property type="molecule type" value="Genomic_DNA"/>
</dbReference>
<dbReference type="AlphaFoldDB" id="A0A1I0D3Q7"/>
<dbReference type="PANTHER" id="PTHR33171">
    <property type="entry name" value="LAR_N DOMAIN-CONTAINING PROTEIN"/>
    <property type="match status" value="1"/>
</dbReference>
<dbReference type="Gene3D" id="3.90.226.30">
    <property type="match status" value="1"/>
</dbReference>
<evidence type="ECO:0000313" key="5">
    <source>
        <dbReference type="Proteomes" id="UP000199519"/>
    </source>
</evidence>
<name>A0A1I0D3Q7_9FIRM</name>
<reference evidence="4 5" key="1">
    <citation type="submission" date="2016-10" db="EMBL/GenBank/DDBJ databases">
        <authorList>
            <person name="Varghese N."/>
            <person name="Submissions S."/>
        </authorList>
    </citation>
    <scope>NUCLEOTIDE SEQUENCE [LARGE SCALE GENOMIC DNA]</scope>
    <source>
        <strain evidence="2 5">WG2</strain>
        <strain evidence="3 4">WG5</strain>
    </source>
</reference>
<evidence type="ECO:0000313" key="4">
    <source>
        <dbReference type="Proteomes" id="UP000198612"/>
    </source>
</evidence>
<dbReference type="InterPro" id="IPR018657">
    <property type="entry name" value="LarA-like_N"/>
</dbReference>
<dbReference type="Proteomes" id="UP000198612">
    <property type="component" value="Unassembled WGS sequence"/>
</dbReference>
<sequence length="429" mass="48800">MKKIETEVISQEKYLQTKELEKYLKNLAELIIKNKKENILLIPPDYTRKSSGLGVITQKLYFFLEKKIDNIDILPASGTHDPMDAQSLKSMFGDIPIECFLEHNWRTETIEIGEIPADKMETFSDGELIEALPVEVNKHLFSNKYDLIISLGQVIPHEVVGMANYTKNIVVGCGGDQIINKSHFLGALSGMEKIMGKDHSPVRKLYDYCQKNFLDELPLLYLMTVNSAVSDKKTGLTEIKGIFTGSRRETFEKAVALSQQENIIKLKREPKKIVVYLKKDKFKSTWIGAKAIYRTRMAIADDGELIIIAPGVQKFGEDEIIDKLIRKYGYRGTGKTLESLHNNQDLQENLSAAAHLIHGSSEGRFKILLASQKLSRQEVEAVNFNYLDYQEITNKYKLDSLENGFNNVDGEEIFYINNPATGLWVYEDK</sequence>
<accession>A0A1I0D3Q7</accession>
<feature type="domain" description="LarA-like N-terminal" evidence="1">
    <location>
        <begin position="32"/>
        <end position="188"/>
    </location>
</feature>
<organism evidence="3 4">
    <name type="scientific">Halanaerobium congolense</name>
    <dbReference type="NCBI Taxonomy" id="54121"/>
    <lineage>
        <taxon>Bacteria</taxon>
        <taxon>Bacillati</taxon>
        <taxon>Bacillota</taxon>
        <taxon>Clostridia</taxon>
        <taxon>Halanaerobiales</taxon>
        <taxon>Halanaerobiaceae</taxon>
        <taxon>Halanaerobium</taxon>
    </lineage>
</organism>
<dbReference type="EMBL" id="FNBJ01000056">
    <property type="protein sequence ID" value="SDG17698.1"/>
    <property type="molecule type" value="Genomic_DNA"/>
</dbReference>